<dbReference type="PROSITE" id="PS50192">
    <property type="entry name" value="T_SNARE"/>
    <property type="match status" value="1"/>
</dbReference>
<dbReference type="GO" id="GO:0031201">
    <property type="term" value="C:SNARE complex"/>
    <property type="evidence" value="ECO:0007669"/>
    <property type="project" value="TreeGrafter"/>
</dbReference>
<dbReference type="CDD" id="cd15852">
    <property type="entry name" value="SNARE_Syntaxin8"/>
    <property type="match status" value="1"/>
</dbReference>
<evidence type="ECO:0000256" key="4">
    <source>
        <dbReference type="ARBA" id="ARBA00023136"/>
    </source>
</evidence>
<feature type="transmembrane region" description="Helical" evidence="5">
    <location>
        <begin position="196"/>
        <end position="217"/>
    </location>
</feature>
<feature type="domain" description="T-SNARE coiled-coil homology" evidence="6">
    <location>
        <begin position="126"/>
        <end position="188"/>
    </location>
</feature>
<evidence type="ECO:0000256" key="1">
    <source>
        <dbReference type="ARBA" id="ARBA00004370"/>
    </source>
</evidence>
<organism evidence="7">
    <name type="scientific">Ixodes ricinus</name>
    <name type="common">Common tick</name>
    <name type="synonym">Acarus ricinus</name>
    <dbReference type="NCBI Taxonomy" id="34613"/>
    <lineage>
        <taxon>Eukaryota</taxon>
        <taxon>Metazoa</taxon>
        <taxon>Ecdysozoa</taxon>
        <taxon>Arthropoda</taxon>
        <taxon>Chelicerata</taxon>
        <taxon>Arachnida</taxon>
        <taxon>Acari</taxon>
        <taxon>Parasitiformes</taxon>
        <taxon>Ixodida</taxon>
        <taxon>Ixodoidea</taxon>
        <taxon>Ixodidae</taxon>
        <taxon>Ixodinae</taxon>
        <taxon>Ixodes</taxon>
    </lineage>
</organism>
<dbReference type="GO" id="GO:0012505">
    <property type="term" value="C:endomembrane system"/>
    <property type="evidence" value="ECO:0007669"/>
    <property type="project" value="TreeGrafter"/>
</dbReference>
<evidence type="ECO:0000313" key="7">
    <source>
        <dbReference type="EMBL" id="JAB78914.1"/>
    </source>
</evidence>
<dbReference type="GO" id="GO:0048278">
    <property type="term" value="P:vesicle docking"/>
    <property type="evidence" value="ECO:0007669"/>
    <property type="project" value="TreeGrafter"/>
</dbReference>
<protein>
    <submittedName>
        <fullName evidence="7">Putative syntaxin-8</fullName>
    </submittedName>
</protein>
<dbReference type="InterPro" id="IPR045242">
    <property type="entry name" value="Syntaxin"/>
</dbReference>
<dbReference type="Gene3D" id="1.20.5.110">
    <property type="match status" value="1"/>
</dbReference>
<dbReference type="EMBL" id="GANP01005554">
    <property type="protein sequence ID" value="JAB78914.1"/>
    <property type="molecule type" value="mRNA"/>
</dbReference>
<keyword evidence="3" id="KW-0175">Coiled coil</keyword>
<evidence type="ECO:0000259" key="6">
    <source>
        <dbReference type="PROSITE" id="PS50192"/>
    </source>
</evidence>
<dbReference type="InterPro" id="IPR000727">
    <property type="entry name" value="T_SNARE_dom"/>
</dbReference>
<dbReference type="GO" id="GO:0006906">
    <property type="term" value="P:vesicle fusion"/>
    <property type="evidence" value="ECO:0007669"/>
    <property type="project" value="TreeGrafter"/>
</dbReference>
<dbReference type="SMART" id="SM00397">
    <property type="entry name" value="t_SNARE"/>
    <property type="match status" value="1"/>
</dbReference>
<feature type="transmembrane region" description="Helical" evidence="5">
    <location>
        <begin position="229"/>
        <end position="248"/>
    </location>
</feature>
<dbReference type="GO" id="GO:0000149">
    <property type="term" value="F:SNARE binding"/>
    <property type="evidence" value="ECO:0007669"/>
    <property type="project" value="TreeGrafter"/>
</dbReference>
<proteinExistence type="evidence at transcript level"/>
<keyword evidence="4 5" id="KW-0472">Membrane</keyword>
<dbReference type="GO" id="GO:0005484">
    <property type="term" value="F:SNAP receptor activity"/>
    <property type="evidence" value="ECO:0007669"/>
    <property type="project" value="TreeGrafter"/>
</dbReference>
<keyword evidence="2" id="KW-0813">Transport</keyword>
<evidence type="ECO:0000256" key="3">
    <source>
        <dbReference type="ARBA" id="ARBA00023054"/>
    </source>
</evidence>
<dbReference type="GO" id="GO:0006886">
    <property type="term" value="P:intracellular protein transport"/>
    <property type="evidence" value="ECO:0007669"/>
    <property type="project" value="TreeGrafter"/>
</dbReference>
<dbReference type="PANTHER" id="PTHR19957:SF124">
    <property type="entry name" value="SYNTAXIN-8"/>
    <property type="match status" value="1"/>
</dbReference>
<sequence>MEQIVQRNQYARQTSAHIQATSKIRQSLGRCRNEVSKLTAGLTAASDSFTVGEADRRKCMISTLVNKGREMEDLLTAKQGSTGQARRSELFGSDFGAAGVSEGGWNAEETEATQDLTVGEIKEQQQKVLREQDRGLEGLSHVIGRQKEMAIGFNQELTLHNEIIDDITDHTDRMRDRLVRETKNVQIVDRKSGTCWYWVAILVLMVAIIVIAAAFLIACQSGYGLQRNLLLGLPQSLYIILYILYKLIY</sequence>
<name>V5HMD6_IXORI</name>
<dbReference type="AlphaFoldDB" id="V5HMD6"/>
<dbReference type="PANTHER" id="PTHR19957">
    <property type="entry name" value="SYNTAXIN"/>
    <property type="match status" value="1"/>
</dbReference>
<evidence type="ECO:0000256" key="5">
    <source>
        <dbReference type="SAM" id="Phobius"/>
    </source>
</evidence>
<keyword evidence="5" id="KW-1133">Transmembrane helix</keyword>
<dbReference type="SUPFAM" id="SSF58038">
    <property type="entry name" value="SNARE fusion complex"/>
    <property type="match status" value="1"/>
</dbReference>
<evidence type="ECO:0000256" key="2">
    <source>
        <dbReference type="ARBA" id="ARBA00022448"/>
    </source>
</evidence>
<comment type="subcellular location">
    <subcellularLocation>
        <location evidence="1">Membrane</location>
    </subcellularLocation>
</comment>
<accession>V5HMD6</accession>
<keyword evidence="5" id="KW-0812">Transmembrane</keyword>
<dbReference type="InterPro" id="IPR041875">
    <property type="entry name" value="Syntaxin-8_SNARE"/>
</dbReference>
<reference evidence="7" key="1">
    <citation type="journal article" date="2015" name="Sci. Rep.">
        <title>Tissue- and time-dependent transcription in Ixodes ricinus salivary glands and midguts when blood feeding on the vertebrate host.</title>
        <authorList>
            <person name="Kotsyfakis M."/>
            <person name="Schwarz A."/>
            <person name="Erhart J."/>
            <person name="Ribeiro J.M."/>
        </authorList>
    </citation>
    <scope>NUCLEOTIDE SEQUENCE</scope>
    <source>
        <tissue evidence="7">Salivary gland and midgut</tissue>
    </source>
</reference>